<evidence type="ECO:0000259" key="2">
    <source>
        <dbReference type="Pfam" id="PF26130"/>
    </source>
</evidence>
<feature type="region of interest" description="Disordered" evidence="1">
    <location>
        <begin position="453"/>
        <end position="535"/>
    </location>
</feature>
<feature type="compositionally biased region" description="Low complexity" evidence="1">
    <location>
        <begin position="521"/>
        <end position="535"/>
    </location>
</feature>
<name>A0A803MGQ6_CHEQI</name>
<organism evidence="3 4">
    <name type="scientific">Chenopodium quinoa</name>
    <name type="common">Quinoa</name>
    <dbReference type="NCBI Taxonomy" id="63459"/>
    <lineage>
        <taxon>Eukaryota</taxon>
        <taxon>Viridiplantae</taxon>
        <taxon>Streptophyta</taxon>
        <taxon>Embryophyta</taxon>
        <taxon>Tracheophyta</taxon>
        <taxon>Spermatophyta</taxon>
        <taxon>Magnoliopsida</taxon>
        <taxon>eudicotyledons</taxon>
        <taxon>Gunneridae</taxon>
        <taxon>Pentapetalae</taxon>
        <taxon>Caryophyllales</taxon>
        <taxon>Chenopodiaceae</taxon>
        <taxon>Chenopodioideae</taxon>
        <taxon>Atripliceae</taxon>
        <taxon>Chenopodium</taxon>
    </lineage>
</organism>
<dbReference type="AlphaFoldDB" id="A0A803MGQ6"/>
<keyword evidence="4" id="KW-1185">Reference proteome</keyword>
<sequence length="535" mass="59120">MTDNLIKVAEHHTSCLIDQGLRILEIDMGKRMRADKKIKAEKVDSPWSMIKIIDLHPELFKDNSLSVGGLVKANGQVLKEKSLFFLEDVAYEEGHSRLARDTQPPGGMIVHKDVTNMIFLPRERRRYEGVGATRKERPICDRDNKKVIMSNNRLFENVTLRFWYGGRFKHVVGKEELVYMGGMGRTFQVAPDELCYWELVHFGKKCGDYSDIAGLYFLVPNLSLADGLRKITEDAEVLEMGEIVMKHRSVDVYVLHSREEPHLSPENPSPSDSHSSPSISENIPPPIPTKPKKLTPKKGPESQHLGPPRRSPRKYMESNVTASTSLPGPPLTKKVGSTASTLPHAYNNSLTQPSTTSKAISNLESAHDTVNQNQSNPSVTTEYEWEDNRSDRIGEDDDVDLKVEDDGYFEVDEGLDRFDLFTASSASVQHHSTTAQPTHLGRSGRVIYSGRGARGAARGGTRGGAANAGPSVRGTRGGRGRGRGRGQVPSGVGVLFNADGAPILQGPYTKNRARDQEPHISTQSSQTSTVHQQQP</sequence>
<reference evidence="3" key="2">
    <citation type="submission" date="2021-03" db="UniProtKB">
        <authorList>
            <consortium name="EnsemblPlants"/>
        </authorList>
    </citation>
    <scope>IDENTIFICATION</scope>
</reference>
<feature type="compositionally biased region" description="Low complexity" evidence="1">
    <location>
        <begin position="264"/>
        <end position="282"/>
    </location>
</feature>
<feature type="domain" description="PB1-like" evidence="2">
    <location>
        <begin position="156"/>
        <end position="256"/>
    </location>
</feature>
<proteinExistence type="predicted"/>
<evidence type="ECO:0000256" key="1">
    <source>
        <dbReference type="SAM" id="MobiDB-lite"/>
    </source>
</evidence>
<dbReference type="InterPro" id="IPR058594">
    <property type="entry name" value="PB1-like_dom_pln"/>
</dbReference>
<accession>A0A803MGQ6</accession>
<evidence type="ECO:0000313" key="3">
    <source>
        <dbReference type="EnsemblPlants" id="AUR62029158-RA:cds"/>
    </source>
</evidence>
<dbReference type="Pfam" id="PF26130">
    <property type="entry name" value="PB1-like"/>
    <property type="match status" value="1"/>
</dbReference>
<evidence type="ECO:0000313" key="4">
    <source>
        <dbReference type="Proteomes" id="UP000596660"/>
    </source>
</evidence>
<feature type="compositionally biased region" description="Polar residues" evidence="1">
    <location>
        <begin position="335"/>
        <end position="381"/>
    </location>
</feature>
<dbReference type="EnsemblPlants" id="AUR62029158-RA">
    <property type="protein sequence ID" value="AUR62029158-RA:cds"/>
    <property type="gene ID" value="AUR62029158"/>
</dbReference>
<protein>
    <recommendedName>
        <fullName evidence="2">PB1-like domain-containing protein</fullName>
    </recommendedName>
</protein>
<dbReference type="Proteomes" id="UP000596660">
    <property type="component" value="Unplaced"/>
</dbReference>
<reference evidence="3" key="1">
    <citation type="journal article" date="2017" name="Nature">
        <title>The genome of Chenopodium quinoa.</title>
        <authorList>
            <person name="Jarvis D.E."/>
            <person name="Ho Y.S."/>
            <person name="Lightfoot D.J."/>
            <person name="Schmoeckel S.M."/>
            <person name="Li B."/>
            <person name="Borm T.J.A."/>
            <person name="Ohyanagi H."/>
            <person name="Mineta K."/>
            <person name="Michell C.T."/>
            <person name="Saber N."/>
            <person name="Kharbatia N.M."/>
            <person name="Rupper R.R."/>
            <person name="Sharp A.R."/>
            <person name="Dally N."/>
            <person name="Boughton B.A."/>
            <person name="Woo Y.H."/>
            <person name="Gao G."/>
            <person name="Schijlen E.G.W.M."/>
            <person name="Guo X."/>
            <person name="Momin A.A."/>
            <person name="Negrao S."/>
            <person name="Al-Babili S."/>
            <person name="Gehring C."/>
            <person name="Roessner U."/>
            <person name="Jung C."/>
            <person name="Murphy K."/>
            <person name="Arold S.T."/>
            <person name="Gojobori T."/>
            <person name="van der Linden C.G."/>
            <person name="van Loo E.N."/>
            <person name="Jellen E.N."/>
            <person name="Maughan P.J."/>
            <person name="Tester M."/>
        </authorList>
    </citation>
    <scope>NUCLEOTIDE SEQUENCE [LARGE SCALE GENOMIC DNA]</scope>
    <source>
        <strain evidence="3">cv. PI 614886</strain>
    </source>
</reference>
<feature type="region of interest" description="Disordered" evidence="1">
    <location>
        <begin position="259"/>
        <end position="398"/>
    </location>
</feature>
<dbReference type="Gramene" id="AUR62029158-RA">
    <property type="protein sequence ID" value="AUR62029158-RA:cds"/>
    <property type="gene ID" value="AUR62029158"/>
</dbReference>
<feature type="compositionally biased region" description="Low complexity" evidence="1">
    <location>
        <begin position="464"/>
        <end position="474"/>
    </location>
</feature>